<reference evidence="2 3" key="1">
    <citation type="submission" date="2022-10" db="EMBL/GenBank/DDBJ databases">
        <title>Draft genome sequence of Streptomyces sp. YSPA8.</title>
        <authorList>
            <person name="Moriuchi R."/>
            <person name="Dohra H."/>
            <person name="Yamamura H."/>
            <person name="Kodani S."/>
        </authorList>
    </citation>
    <scope>NUCLEOTIDE SEQUENCE [LARGE SCALE GENOMIC DNA]</scope>
    <source>
        <strain evidence="2 3">YSPA8</strain>
    </source>
</reference>
<organism evidence="2 3">
    <name type="scientific">Streptomyces yaizuensis</name>
    <dbReference type="NCBI Taxonomy" id="2989713"/>
    <lineage>
        <taxon>Bacteria</taxon>
        <taxon>Bacillati</taxon>
        <taxon>Actinomycetota</taxon>
        <taxon>Actinomycetes</taxon>
        <taxon>Kitasatosporales</taxon>
        <taxon>Streptomycetaceae</taxon>
        <taxon>Streptomyces</taxon>
    </lineage>
</organism>
<keyword evidence="1" id="KW-0732">Signal</keyword>
<dbReference type="PROSITE" id="PS51257">
    <property type="entry name" value="PROKAR_LIPOPROTEIN"/>
    <property type="match status" value="1"/>
</dbReference>
<dbReference type="RefSeq" id="WP_323446195.1">
    <property type="nucleotide sequence ID" value="NZ_BSBI01000002.1"/>
</dbReference>
<comment type="caution">
    <text evidence="2">The sequence shown here is derived from an EMBL/GenBank/DDBJ whole genome shotgun (WGS) entry which is preliminary data.</text>
</comment>
<feature type="chain" id="PRO_5045435053" evidence="1">
    <location>
        <begin position="32"/>
        <end position="411"/>
    </location>
</feature>
<sequence length="411" mass="43459">MAVHRRGARARGRAAAGILAAVAVLAPALLAGCAPPPRPDTTAADVQRLLDLRARALLDRDERGYLEVLDPAATGLRAAERRQFTRLARVPLGSWAYRLGPVGHRAGGRVVAGAELSYRLAGHDPGPVTTGRELELARDAGGGWRITADRPAPGAAEQLWQQGDVQVVRGGASLVLGVGQPAARLRAIARTADRSVPAVARSWPSPWAGRVVVLVPRTLDDMGALLGAPAAGYRGIAAVTTGATGTREEVPADRVIVNPAAYGALGDFGKQIVLTHETAHVATRTHTSGTTPMWLSEGFADWVAYRGSGRTAGRIAPELQRAVRRGQPPAVLPADADFSFTGDADALARAYEGGWLACELIAGRWGERKLIAFYREAARSPLPVAFSRVLGTTPESFTTAWRAYLTDRLSP</sequence>
<dbReference type="EMBL" id="BSBI01000002">
    <property type="protein sequence ID" value="GLF94135.1"/>
    <property type="molecule type" value="Genomic_DNA"/>
</dbReference>
<accession>A0ABQ5NUU0</accession>
<protein>
    <submittedName>
        <fullName evidence="2">Basic secretory family protein</fullName>
    </submittedName>
</protein>
<keyword evidence="3" id="KW-1185">Reference proteome</keyword>
<evidence type="ECO:0000256" key="1">
    <source>
        <dbReference type="SAM" id="SignalP"/>
    </source>
</evidence>
<dbReference type="Proteomes" id="UP001291653">
    <property type="component" value="Unassembled WGS sequence"/>
</dbReference>
<evidence type="ECO:0000313" key="2">
    <source>
        <dbReference type="EMBL" id="GLF94135.1"/>
    </source>
</evidence>
<gene>
    <name evidence="2" type="ORF">SYYSPA8_07580</name>
</gene>
<feature type="signal peptide" evidence="1">
    <location>
        <begin position="1"/>
        <end position="31"/>
    </location>
</feature>
<proteinExistence type="predicted"/>
<name>A0ABQ5NUU0_9ACTN</name>
<evidence type="ECO:0000313" key="3">
    <source>
        <dbReference type="Proteomes" id="UP001291653"/>
    </source>
</evidence>